<dbReference type="EMBL" id="VXRG01000097">
    <property type="protein sequence ID" value="MXY94094.1"/>
    <property type="molecule type" value="Genomic_DNA"/>
</dbReference>
<dbReference type="CDD" id="cd02980">
    <property type="entry name" value="TRX_Fd_family"/>
    <property type="match status" value="1"/>
</dbReference>
<dbReference type="PANTHER" id="PTHR44119:SF4">
    <property type="entry name" value="AEROBIC COBALTOCHELATASE SUBUNIT COBN"/>
    <property type="match status" value="1"/>
</dbReference>
<reference evidence="2" key="1">
    <citation type="submission" date="2019-09" db="EMBL/GenBank/DDBJ databases">
        <title>Characterisation of the sponge microbiome using genome-centric metagenomics.</title>
        <authorList>
            <person name="Engelberts J.P."/>
            <person name="Robbins S.J."/>
            <person name="De Goeij J.M."/>
            <person name="Aranda M."/>
            <person name="Bell S.C."/>
            <person name="Webster N.S."/>
        </authorList>
    </citation>
    <scope>NUCLEOTIDE SEQUENCE</scope>
    <source>
        <strain evidence="2">SB0664_bin_27</strain>
    </source>
</reference>
<name>A0A6B0YSL8_9CHLR</name>
<dbReference type="PANTHER" id="PTHR44119">
    <property type="entry name" value="MAGNESIUM-CHELATASE SUBUNIT CHLH, CHLOROPLASTIC"/>
    <property type="match status" value="1"/>
</dbReference>
<gene>
    <name evidence="2" type="ORF">F4Y42_11690</name>
</gene>
<sequence>MAEIRRRNMVERLDGRMVNSGLLRGMLFVCATGCCCGRTERGFAEVDEDLYHAEWIRRSLRNRVHLNQGGCLGPCVLANVVMLMLDGRPFWFHSVNDSAIVVAVFDYIESLLEDIETPPPPVLQPHLFNGFGWEGAPGQGAEIACPAAETGGDGVLFLSQSDTDLLALERARELLPEGFASLEAAHVGRLADDAAVDALLQRLLPGAQVVLARLHSGRAFEHGLGILREWAERTDGFLICLPAVEAFDYDLMARSNVGVPLAQAISAYFQCGGPQNLSNGLKCLSDHLLISGWGFDQPEELPLNGVYQPNMDGWETAGEAGCCACGQAMRALPEMAVSTESTERSTVGILFYRAHLLSGNTEFVDALASEFRGRGMDVRAVYTQSLKECDEAGRPLALGVMTEEGPVDSIVSTLSFALGDGGEVFGDLDLPVYQAIYCSNDRAAWQRNGRGLGSLDTAMNVAIPEFDGRIVGTPVSFKEALGEGGTRYVPDGERIGRLAGIVEKHIALRHKPNSEKRIAVVLTNSSAKAARVGNAVGLDAPASLMKLFDSMKQAGYRTGPLPESGDELLFELIGRCSYDLTWLKKEQLANAYKLPAEQYAEWLEQAPEASRVEMVEQWGEAPGGAYVHDGGIALAGLEFGNLFVALQPPRGYDMDPDEIYHRPDLPPPHNYLALYRWLRRVWKADAVVHMGKHGTLEWLPGKGVGLSESCFPDLVLEDLPLVYPFIINDPGEGSQAKRRAHATIVDHMTPPMTSAGAYGALAELAQLADEYYAAEQLDPAKLPILQRQIWEIIERDRLDDDLKYILRADHGDHSHDWDGSYLDDGTPTALGEMQGAQVAHLLEDIEGYLCELTGAQIRDGLHILGTTPEGEQLVETMYHLVKLPNADVPSLPGAAARIAGEDWLLLQERLGDRRRGFDSQVKTNADLVERIEEECKRALANMAGSGWRVGGVSDVAAESAARLAALRTVEAETEPLDGEAELAELKEALCYAAGSIVPRLLEGGEAEIANIIHALDGGYIPPGPSGSPTRGMAHVLPTGRNFFAVDPRALPTMASWQVGQGLAETLISRYQKEEGRFPRSVGISMWGTSAMRTAGDDIAQVLALLGARPVWQQENRRVTGVELIPLEELGRPRVDVVCRISGFFRDAFPHLITLIDGAVQMAINAEEDPEMNFPRKHALASESAMRLAGEGETAGEKARYRIFGCKPGSYGAGILPLIDAKNWQSDEDFARAYLLWGGYAYGSGQAGVPAEAEFARALGTVQIATKNQDNREHDIFDSDDYLQYHGGMIATVRALTGRNPSRYFGDSSNPDRVQTRDLREEARRVFRSRVVNPKWLESMRRHGYKGALEIAATVDYLFGYDATSQVLEDWMYERVTDAFLRDESMQQFFSESNPWAWQAIAERLLEAIERGLWQDPDTVDAALLEAAKELGLEELRRRPGTTVVSGQRRESVREIVSFGQTRR</sequence>
<accession>A0A6B0YSL8</accession>
<evidence type="ECO:0000313" key="2">
    <source>
        <dbReference type="EMBL" id="MXY94094.1"/>
    </source>
</evidence>
<dbReference type="Pfam" id="PF02514">
    <property type="entry name" value="CobN-Mg_chel"/>
    <property type="match status" value="1"/>
</dbReference>
<proteinExistence type="predicted"/>
<dbReference type="SUPFAM" id="SSF52833">
    <property type="entry name" value="Thioredoxin-like"/>
    <property type="match status" value="1"/>
</dbReference>
<feature type="domain" description="CobN/magnesium chelatase" evidence="1">
    <location>
        <begin position="267"/>
        <end position="1417"/>
    </location>
</feature>
<evidence type="ECO:0000259" key="1">
    <source>
        <dbReference type="Pfam" id="PF02514"/>
    </source>
</evidence>
<organism evidence="2">
    <name type="scientific">Caldilineaceae bacterium SB0664_bin_27</name>
    <dbReference type="NCBI Taxonomy" id="2605260"/>
    <lineage>
        <taxon>Bacteria</taxon>
        <taxon>Bacillati</taxon>
        <taxon>Chloroflexota</taxon>
        <taxon>Caldilineae</taxon>
        <taxon>Caldilineales</taxon>
        <taxon>Caldilineaceae</taxon>
    </lineage>
</organism>
<dbReference type="InterPro" id="IPR003672">
    <property type="entry name" value="CobN/Mg_chltase"/>
</dbReference>
<dbReference type="InterPro" id="IPR036249">
    <property type="entry name" value="Thioredoxin-like_sf"/>
</dbReference>
<comment type="caution">
    <text evidence="2">The sequence shown here is derived from an EMBL/GenBank/DDBJ whole genome shotgun (WGS) entry which is preliminary data.</text>
</comment>
<protein>
    <submittedName>
        <fullName evidence="2">Cobalt chelatase</fullName>
    </submittedName>
</protein>
<dbReference type="CDD" id="cd10150">
    <property type="entry name" value="CobN_like"/>
    <property type="match status" value="1"/>
</dbReference>